<keyword evidence="1" id="KW-0472">Membrane</keyword>
<dbReference type="Pfam" id="PF11158">
    <property type="entry name" value="DUF2938"/>
    <property type="match status" value="1"/>
</dbReference>
<accession>A0AAW8J5M0</accession>
<sequence>MTELLIHSIIIGILATFLMDIFAYLREKISKVKPLNYAFVARWILGWFDGQYWHKNIAQSPSKSGEIIIGWFFHYLIGIIWVSLFLFLNTLGLYSIHLFSSIAYGLITVFVPFLIMQPAFGFGYFAQRTPHPKLAMKNSLISHSVFGIAIYLSYLFFSHLLTL</sequence>
<dbReference type="Proteomes" id="UP001243844">
    <property type="component" value="Unassembled WGS sequence"/>
</dbReference>
<gene>
    <name evidence="2" type="ORF">RFH47_01450</name>
</gene>
<organism evidence="2 3">
    <name type="scientific">Acinetobacter rudis</name>
    <dbReference type="NCBI Taxonomy" id="632955"/>
    <lineage>
        <taxon>Bacteria</taxon>
        <taxon>Pseudomonadati</taxon>
        <taxon>Pseudomonadota</taxon>
        <taxon>Gammaproteobacteria</taxon>
        <taxon>Moraxellales</taxon>
        <taxon>Moraxellaceae</taxon>
        <taxon>Acinetobacter</taxon>
    </lineage>
</organism>
<protein>
    <submittedName>
        <fullName evidence="2">DUF2938 family protein</fullName>
    </submittedName>
</protein>
<feature type="transmembrane region" description="Helical" evidence="1">
    <location>
        <begin position="72"/>
        <end position="96"/>
    </location>
</feature>
<proteinExistence type="predicted"/>
<evidence type="ECO:0000313" key="3">
    <source>
        <dbReference type="Proteomes" id="UP001243844"/>
    </source>
</evidence>
<feature type="transmembrane region" description="Helical" evidence="1">
    <location>
        <begin position="6"/>
        <end position="25"/>
    </location>
</feature>
<dbReference type="RefSeq" id="WP_308974039.1">
    <property type="nucleotide sequence ID" value="NZ_JAVIDL010000002.1"/>
</dbReference>
<keyword evidence="1" id="KW-0812">Transmembrane</keyword>
<dbReference type="InterPro" id="IPR021329">
    <property type="entry name" value="DUF2938"/>
</dbReference>
<feature type="transmembrane region" description="Helical" evidence="1">
    <location>
        <begin position="102"/>
        <end position="126"/>
    </location>
</feature>
<reference evidence="2" key="1">
    <citation type="submission" date="2023-08" db="EMBL/GenBank/DDBJ databases">
        <title>Emergence of clinically-relevant ST2 carbapenem-resistant Acinetobacter baumannii strains in hospital sewages in Zhejiang, East of China.</title>
        <authorList>
            <person name="Kaichao C."/>
            <person name="Zhang R."/>
        </authorList>
    </citation>
    <scope>NUCLEOTIDE SEQUENCE</scope>
    <source>
        <strain evidence="2">M-RB-37</strain>
    </source>
</reference>
<evidence type="ECO:0000256" key="1">
    <source>
        <dbReference type="SAM" id="Phobius"/>
    </source>
</evidence>
<keyword evidence="1" id="KW-1133">Transmembrane helix</keyword>
<feature type="transmembrane region" description="Helical" evidence="1">
    <location>
        <begin position="138"/>
        <end position="157"/>
    </location>
</feature>
<name>A0AAW8J5M0_9GAMM</name>
<evidence type="ECO:0000313" key="2">
    <source>
        <dbReference type="EMBL" id="MDQ8934413.1"/>
    </source>
</evidence>
<dbReference type="AlphaFoldDB" id="A0AAW8J5M0"/>
<dbReference type="EMBL" id="JAVIDL010000002">
    <property type="protein sequence ID" value="MDQ8934413.1"/>
    <property type="molecule type" value="Genomic_DNA"/>
</dbReference>
<comment type="caution">
    <text evidence="2">The sequence shown here is derived from an EMBL/GenBank/DDBJ whole genome shotgun (WGS) entry which is preliminary data.</text>
</comment>